<accession>A0A3D8K5Z2</accession>
<dbReference type="Pfam" id="PF22624">
    <property type="entry name" value="AASDHPPT_N"/>
    <property type="match status" value="1"/>
</dbReference>
<feature type="domain" description="4'-phosphopantetheinyl transferase" evidence="3">
    <location>
        <begin position="155"/>
        <end position="261"/>
    </location>
</feature>
<dbReference type="SUPFAM" id="SSF56214">
    <property type="entry name" value="4'-phosphopantetheinyl transferase"/>
    <property type="match status" value="2"/>
</dbReference>
<evidence type="ECO:0000256" key="1">
    <source>
        <dbReference type="ARBA" id="ARBA00010990"/>
    </source>
</evidence>
<dbReference type="InterPro" id="IPR055066">
    <property type="entry name" value="AASDHPPT_N"/>
</dbReference>
<feature type="domain" description="4'-phosphopantetheinyl transferase N-terminal" evidence="4">
    <location>
        <begin position="68"/>
        <end position="147"/>
    </location>
</feature>
<dbReference type="GO" id="GO:0008897">
    <property type="term" value="F:holo-[acyl-carrier-protein] synthase activity"/>
    <property type="evidence" value="ECO:0007669"/>
    <property type="project" value="InterPro"/>
</dbReference>
<dbReference type="PANTHER" id="PTHR12215">
    <property type="entry name" value="PHOSPHOPANTETHEINE TRANSFERASE"/>
    <property type="match status" value="1"/>
</dbReference>
<dbReference type="InterPro" id="IPR037143">
    <property type="entry name" value="4-PPantetheinyl_Trfase_dom_sf"/>
</dbReference>
<reference evidence="5 6" key="1">
    <citation type="submission" date="2018-08" db="EMBL/GenBank/DDBJ databases">
        <title>Paraburkholderia sp. DHOM06 isolated from forest soil.</title>
        <authorList>
            <person name="Gao Z.-H."/>
            <person name="Qiu L.-H."/>
        </authorList>
    </citation>
    <scope>NUCLEOTIDE SEQUENCE [LARGE SCALE GENOMIC DNA]</scope>
    <source>
        <strain evidence="5 6">DHOM06</strain>
    </source>
</reference>
<dbReference type="PANTHER" id="PTHR12215:SF10">
    <property type="entry name" value="L-AMINOADIPATE-SEMIALDEHYDE DEHYDROGENASE-PHOSPHOPANTETHEINYL TRANSFERASE"/>
    <property type="match status" value="1"/>
</dbReference>
<dbReference type="EMBL" id="QRGA01000001">
    <property type="protein sequence ID" value="RDV00297.1"/>
    <property type="molecule type" value="Genomic_DNA"/>
</dbReference>
<dbReference type="GO" id="GO:0005829">
    <property type="term" value="C:cytosol"/>
    <property type="evidence" value="ECO:0007669"/>
    <property type="project" value="TreeGrafter"/>
</dbReference>
<comment type="caution">
    <text evidence="5">The sequence shown here is derived from an EMBL/GenBank/DDBJ whole genome shotgun (WGS) entry which is preliminary data.</text>
</comment>
<protein>
    <submittedName>
        <fullName evidence="5">Phosphopantetheinyl transferase</fullName>
    </submittedName>
</protein>
<evidence type="ECO:0000313" key="5">
    <source>
        <dbReference type="EMBL" id="RDV00297.1"/>
    </source>
</evidence>
<dbReference type="Gene3D" id="3.90.470.20">
    <property type="entry name" value="4'-phosphopantetheinyl transferase domain"/>
    <property type="match status" value="2"/>
</dbReference>
<dbReference type="Pfam" id="PF01648">
    <property type="entry name" value="ACPS"/>
    <property type="match status" value="1"/>
</dbReference>
<comment type="similarity">
    <text evidence="1">Belongs to the P-Pant transferase superfamily. Gsp/Sfp/HetI/AcpT family.</text>
</comment>
<dbReference type="AlphaFoldDB" id="A0A3D8K5Z2"/>
<proteinExistence type="inferred from homology"/>
<dbReference type="Proteomes" id="UP000256838">
    <property type="component" value="Unassembled WGS sequence"/>
</dbReference>
<dbReference type="InterPro" id="IPR008278">
    <property type="entry name" value="4-PPantetheinyl_Trfase_dom"/>
</dbReference>
<keyword evidence="6" id="KW-1185">Reference proteome</keyword>
<evidence type="ECO:0000259" key="3">
    <source>
        <dbReference type="Pfam" id="PF01648"/>
    </source>
</evidence>
<dbReference type="GO" id="GO:0000287">
    <property type="term" value="F:magnesium ion binding"/>
    <property type="evidence" value="ECO:0007669"/>
    <property type="project" value="InterPro"/>
</dbReference>
<organism evidence="5 6">
    <name type="scientific">Trinickia dinghuensis</name>
    <dbReference type="NCBI Taxonomy" id="2291023"/>
    <lineage>
        <taxon>Bacteria</taxon>
        <taxon>Pseudomonadati</taxon>
        <taxon>Pseudomonadota</taxon>
        <taxon>Betaproteobacteria</taxon>
        <taxon>Burkholderiales</taxon>
        <taxon>Burkholderiaceae</taxon>
        <taxon>Trinickia</taxon>
    </lineage>
</organism>
<sequence length="295" mass="33545">MTHPSMQTKIGTIDTIGGDPAAAAVERGWHALDPRMLDLMTLAPGDVDIWVAIVADAPDAELSVQFDEVLIEEERKKHAKFLFEKDRRRYLVTRSLVRYVLSRYMPIAPADWRFEATAFGRPVIANAHPGVSGFTFNISHSDRVVVLGVTRERRLGIDVEDIDREMPLDVADRFFSAIEVQQLQSLPAHLQPARFLDFWTLKESYIKACGKGLSLPLDQFGFDFRGEAPLRVHFDPRLNDAPENWSFRQWRPCADSVAALCVENRPTLSTRIAVRRVVPFVREQEMAFDVLRRSA</sequence>
<dbReference type="InterPro" id="IPR050559">
    <property type="entry name" value="P-Pant_transferase_sf"/>
</dbReference>
<keyword evidence="2 5" id="KW-0808">Transferase</keyword>
<dbReference type="GO" id="GO:0019878">
    <property type="term" value="P:lysine biosynthetic process via aminoadipic acid"/>
    <property type="evidence" value="ECO:0007669"/>
    <property type="project" value="TreeGrafter"/>
</dbReference>
<evidence type="ECO:0000256" key="2">
    <source>
        <dbReference type="ARBA" id="ARBA00022679"/>
    </source>
</evidence>
<name>A0A3D8K5Z2_9BURK</name>
<evidence type="ECO:0000259" key="4">
    <source>
        <dbReference type="Pfam" id="PF22624"/>
    </source>
</evidence>
<gene>
    <name evidence="5" type="ORF">DWV00_00350</name>
</gene>
<evidence type="ECO:0000313" key="6">
    <source>
        <dbReference type="Proteomes" id="UP000256838"/>
    </source>
</evidence>